<feature type="compositionally biased region" description="Polar residues" evidence="1">
    <location>
        <begin position="832"/>
        <end position="855"/>
    </location>
</feature>
<dbReference type="OrthoDB" id="2413468at2759"/>
<feature type="compositionally biased region" description="Low complexity" evidence="1">
    <location>
        <begin position="16"/>
        <end position="25"/>
    </location>
</feature>
<accession>A8PSC2</accession>
<reference evidence="2 3" key="1">
    <citation type="journal article" date="2007" name="Proc. Natl. Acad. Sci. U.S.A.">
        <title>Dandruff-associated Malassezia genomes reveal convergent and divergent virulence traits shared with plant and human fungal pathogens.</title>
        <authorList>
            <person name="Xu J."/>
            <person name="Saunders C.W."/>
            <person name="Hu P."/>
            <person name="Grant R.A."/>
            <person name="Boekhout T."/>
            <person name="Kuramae E.E."/>
            <person name="Kronstad J.W."/>
            <person name="Deangelis Y.M."/>
            <person name="Reeder N.L."/>
            <person name="Johnstone K.R."/>
            <person name="Leland M."/>
            <person name="Fieno A.M."/>
            <person name="Begley W.M."/>
            <person name="Sun Y."/>
            <person name="Lacey M.P."/>
            <person name="Chaudhary T."/>
            <person name="Keough T."/>
            <person name="Chu L."/>
            <person name="Sears R."/>
            <person name="Yuan B."/>
            <person name="Dawson T.L.Jr."/>
        </authorList>
    </citation>
    <scope>NUCLEOTIDE SEQUENCE [LARGE SCALE GENOMIC DNA]</scope>
    <source>
        <strain evidence="3">ATCC MYA-4612 / CBS 7966</strain>
    </source>
</reference>
<feature type="compositionally biased region" description="Polar residues" evidence="1">
    <location>
        <begin position="196"/>
        <end position="211"/>
    </location>
</feature>
<feature type="region of interest" description="Disordered" evidence="1">
    <location>
        <begin position="567"/>
        <end position="658"/>
    </location>
</feature>
<dbReference type="VEuPathDB" id="FungiDB:MGL_0231"/>
<evidence type="ECO:0000313" key="3">
    <source>
        <dbReference type="Proteomes" id="UP000008837"/>
    </source>
</evidence>
<dbReference type="KEGG" id="mgl:MGL_0231"/>
<feature type="region of interest" description="Disordered" evidence="1">
    <location>
        <begin position="785"/>
        <end position="810"/>
    </location>
</feature>
<feature type="region of interest" description="Disordered" evidence="1">
    <location>
        <begin position="1"/>
        <end position="222"/>
    </location>
</feature>
<feature type="compositionally biased region" description="Polar residues" evidence="1">
    <location>
        <begin position="291"/>
        <end position="303"/>
    </location>
</feature>
<feature type="compositionally biased region" description="Polar residues" evidence="1">
    <location>
        <begin position="518"/>
        <end position="531"/>
    </location>
</feature>
<dbReference type="GeneID" id="5856762"/>
<feature type="compositionally biased region" description="Polar residues" evidence="1">
    <location>
        <begin position="156"/>
        <end position="171"/>
    </location>
</feature>
<comment type="caution">
    <text evidence="2">The sequence shown here is derived from an EMBL/GenBank/DDBJ whole genome shotgun (WGS) entry which is preliminary data.</text>
</comment>
<feature type="compositionally biased region" description="Low complexity" evidence="1">
    <location>
        <begin position="363"/>
        <end position="388"/>
    </location>
</feature>
<dbReference type="EMBL" id="AAYY01000001">
    <property type="protein sequence ID" value="EDP45242.1"/>
    <property type="molecule type" value="Genomic_DNA"/>
</dbReference>
<feature type="compositionally biased region" description="Low complexity" evidence="1">
    <location>
        <begin position="43"/>
        <end position="76"/>
    </location>
</feature>
<evidence type="ECO:0000256" key="1">
    <source>
        <dbReference type="SAM" id="MobiDB-lite"/>
    </source>
</evidence>
<evidence type="ECO:0000313" key="2">
    <source>
        <dbReference type="EMBL" id="EDP45242.1"/>
    </source>
</evidence>
<dbReference type="Proteomes" id="UP000008837">
    <property type="component" value="Unassembled WGS sequence"/>
</dbReference>
<keyword evidence="3" id="KW-1185">Reference proteome</keyword>
<name>A8PSC2_MALGO</name>
<gene>
    <name evidence="2" type="ORF">MGL_0231</name>
</gene>
<feature type="region of interest" description="Disordered" evidence="1">
    <location>
        <begin position="747"/>
        <end position="767"/>
    </location>
</feature>
<feature type="compositionally biased region" description="Polar residues" evidence="1">
    <location>
        <begin position="800"/>
        <end position="810"/>
    </location>
</feature>
<feature type="compositionally biased region" description="Polar residues" evidence="1">
    <location>
        <begin position="132"/>
        <end position="147"/>
    </location>
</feature>
<dbReference type="AlphaFoldDB" id="A8PSC2"/>
<sequence>MPPASHGSPYQVSSPGTAGTTTTHTPVIDNSAWSPPAQRSIPSVPQATSAVTSSAPATTAASSPVSSASPMTSPVSNTPSTAMHERRTISQNPPPLPARVSSPFDKPHELRPARSQNRLQRNPAIVRGRAASNASDSSYQSRTQRPSYPSAHAYAQTRQESMTSDTSSSNDAHVLDTRAAELPLSPDASVHRSAHESSPPSRTGSVRSTHSLRVGPVHTPPPIMRVRSAGGFHDASMRAAVSSPSMDITANAGARGHAASLSPLNIDGKPRLPTSVPTEFSLLSRALPITQRSVSSPMPSQTAPPMERDAPSTMSSPRTPERRLHSQSIDTLMEDATERDTSVEASSQLPGSVAEENRTAIPSTVSSSVSSSSSPASSLSRSGSVSSEYSEDAEQVPLNDPGSASIYDKEDWHASEHERENQGEASGQHASPKGSRDGTDDETHHVRTQRSEEGLALSSSEASDLFAAPKLITSAPSTTSLAQPVSTTDENGLHVDQGEAALGSTHPSPSSLPTPKSQFLTSPQSDTSRMFSSPVDELFDAFASALSDLGLDQPEPMQGLEDVSVSYRDDQYPGGSEGMPSMPSTLESMLPPTGLSSADHKSAPNAGSIQHVPTESKSPAPSVQHLTTPNISGPSQAAQPSLASKDSDAAATETTGTQPEKVLVYGHNVWWPHSFDVSTNLNYDSVAPLQRSRLFADAANDLLSRPSHMGMWVHHVKSQRPNQPDALSRLVIQDQLRELEAALTPRLDEPDGTANVAGGTTRHELPLPTNIPYPLLAKAQSAAHPNPGISLAHQPRYSPRKSQAPSSTLVQSSTAFLMNRFERGKDFLTSSAAATPHSNVTRPLSRTPAQSTHTFTAPADMSRSKSSLRSAALPMGLGIMQRASSHATSADVPAPFSMSARESTSNAALIRMRDALPDIDEATAKNYLLRSQGDDVRAIVRIKDNFIPHAWLCVCLHVLQSEYMADHAQDESTQRRSLFSRTARTR</sequence>
<feature type="compositionally biased region" description="Basic and acidic residues" evidence="1">
    <location>
        <begin position="407"/>
        <end position="422"/>
    </location>
</feature>
<feature type="compositionally biased region" description="Polar residues" evidence="1">
    <location>
        <begin position="605"/>
        <end position="644"/>
    </location>
</feature>
<feature type="region of interest" description="Disordered" evidence="1">
    <location>
        <begin position="832"/>
        <end position="867"/>
    </location>
</feature>
<feature type="region of interest" description="Disordered" evidence="1">
    <location>
        <begin position="291"/>
        <end position="459"/>
    </location>
</feature>
<dbReference type="InParanoid" id="A8PSC2"/>
<dbReference type="RefSeq" id="XP_001732456.1">
    <property type="nucleotide sequence ID" value="XM_001732404.1"/>
</dbReference>
<organism evidence="2 3">
    <name type="scientific">Malassezia globosa (strain ATCC MYA-4612 / CBS 7966)</name>
    <name type="common">Dandruff-associated fungus</name>
    <dbReference type="NCBI Taxonomy" id="425265"/>
    <lineage>
        <taxon>Eukaryota</taxon>
        <taxon>Fungi</taxon>
        <taxon>Dikarya</taxon>
        <taxon>Basidiomycota</taxon>
        <taxon>Ustilaginomycotina</taxon>
        <taxon>Malasseziomycetes</taxon>
        <taxon>Malasseziales</taxon>
        <taxon>Malasseziaceae</taxon>
        <taxon>Malassezia</taxon>
    </lineage>
</organism>
<feature type="region of interest" description="Disordered" evidence="1">
    <location>
        <begin position="499"/>
        <end position="531"/>
    </location>
</feature>
<feature type="compositionally biased region" description="Low complexity" evidence="1">
    <location>
        <begin position="504"/>
        <end position="517"/>
    </location>
</feature>
<feature type="compositionally biased region" description="Basic and acidic residues" evidence="1">
    <location>
        <begin position="434"/>
        <end position="453"/>
    </location>
</feature>
<protein>
    <submittedName>
        <fullName evidence="2">Uncharacterized protein</fullName>
    </submittedName>
</protein>
<proteinExistence type="predicted"/>